<protein>
    <submittedName>
        <fullName evidence="1">Uncharacterized protein</fullName>
    </submittedName>
</protein>
<organism evidence="1 2">
    <name type="scientific">Pseudomonas putida (strain GB-1)</name>
    <dbReference type="NCBI Taxonomy" id="76869"/>
    <lineage>
        <taxon>Bacteria</taxon>
        <taxon>Pseudomonadati</taxon>
        <taxon>Pseudomonadota</taxon>
        <taxon>Gammaproteobacteria</taxon>
        <taxon>Pseudomonadales</taxon>
        <taxon>Pseudomonadaceae</taxon>
        <taxon>Pseudomonas</taxon>
    </lineage>
</organism>
<accession>B0KGA6</accession>
<sequence length="166" mass="19222">MFSIMCASEEDLLNKVRAALTQGVENKRGYPIFMLRSIVSSPRLKDVFVRDFPVDDLVQVGDSYLDKHTMLADQPQKTYALSQVEWQRRESQANVVSEFHFRDTSVSKLQIWPFDPRVLDEEQLRIAVAVSFTEFEIFDEPRLSLSLGDLLADLSVTTDYSYEFER</sequence>
<proteinExistence type="predicted"/>
<dbReference type="AlphaFoldDB" id="B0KGA6"/>
<gene>
    <name evidence="1" type="ordered locus">PputGB1_1622</name>
</gene>
<name>B0KGA6_PSEPG</name>
<dbReference type="HOGENOM" id="CLU_135032_0_0_6"/>
<reference evidence="1 2" key="1">
    <citation type="submission" date="2008-01" db="EMBL/GenBank/DDBJ databases">
        <title>Complete sequence of Pseudomonas putida GB-1.</title>
        <authorList>
            <consortium name="US DOE Joint Genome Institute"/>
            <person name="Copeland A."/>
            <person name="Lucas S."/>
            <person name="Lapidus A."/>
            <person name="Barry K."/>
            <person name="Glavina del Rio T."/>
            <person name="Dalin E."/>
            <person name="Tice H."/>
            <person name="Pitluck S."/>
            <person name="Bruce D."/>
            <person name="Goodwin L."/>
            <person name="Chertkov O."/>
            <person name="Brettin T."/>
            <person name="Detter J.C."/>
            <person name="Han C."/>
            <person name="Kuske C.R."/>
            <person name="Schmutz J."/>
            <person name="Larimer F."/>
            <person name="Land M."/>
            <person name="Hauser L."/>
            <person name="Kyrpides N."/>
            <person name="Kim E."/>
            <person name="McCarthy J.K."/>
            <person name="Richardson P."/>
        </authorList>
    </citation>
    <scope>NUCLEOTIDE SEQUENCE [LARGE SCALE GENOMIC DNA]</scope>
    <source>
        <strain evidence="1 2">GB-1</strain>
    </source>
</reference>
<evidence type="ECO:0000313" key="1">
    <source>
        <dbReference type="EMBL" id="ABY97527.1"/>
    </source>
</evidence>
<dbReference type="KEGG" id="ppg:PputGB1_1622"/>
<evidence type="ECO:0000313" key="2">
    <source>
        <dbReference type="Proteomes" id="UP000002157"/>
    </source>
</evidence>
<dbReference type="Proteomes" id="UP000002157">
    <property type="component" value="Chromosome"/>
</dbReference>
<dbReference type="EMBL" id="CP000926">
    <property type="protein sequence ID" value="ABY97527.1"/>
    <property type="molecule type" value="Genomic_DNA"/>
</dbReference>